<evidence type="ECO:0000256" key="2">
    <source>
        <dbReference type="ARBA" id="ARBA00022737"/>
    </source>
</evidence>
<dbReference type="EMBL" id="BSYO01000017">
    <property type="protein sequence ID" value="GMH17198.1"/>
    <property type="molecule type" value="Genomic_DNA"/>
</dbReference>
<dbReference type="NCBIfam" id="TIGR00756">
    <property type="entry name" value="PPR"/>
    <property type="match status" value="2"/>
</dbReference>
<evidence type="ECO:0000313" key="5">
    <source>
        <dbReference type="Proteomes" id="UP001279734"/>
    </source>
</evidence>
<organism evidence="4 5">
    <name type="scientific">Nepenthes gracilis</name>
    <name type="common">Slender pitcher plant</name>
    <dbReference type="NCBI Taxonomy" id="150966"/>
    <lineage>
        <taxon>Eukaryota</taxon>
        <taxon>Viridiplantae</taxon>
        <taxon>Streptophyta</taxon>
        <taxon>Embryophyta</taxon>
        <taxon>Tracheophyta</taxon>
        <taxon>Spermatophyta</taxon>
        <taxon>Magnoliopsida</taxon>
        <taxon>eudicotyledons</taxon>
        <taxon>Gunneridae</taxon>
        <taxon>Pentapetalae</taxon>
        <taxon>Caryophyllales</taxon>
        <taxon>Nepenthaceae</taxon>
        <taxon>Nepenthes</taxon>
    </lineage>
</organism>
<feature type="repeat" description="PPR" evidence="3">
    <location>
        <begin position="169"/>
        <end position="203"/>
    </location>
</feature>
<dbReference type="SUPFAM" id="SSF48452">
    <property type="entry name" value="TPR-like"/>
    <property type="match status" value="2"/>
</dbReference>
<dbReference type="Pfam" id="PF01535">
    <property type="entry name" value="PPR"/>
    <property type="match status" value="1"/>
</dbReference>
<dbReference type="InterPro" id="IPR002885">
    <property type="entry name" value="PPR_rpt"/>
</dbReference>
<gene>
    <name evidence="4" type="ORF">Nepgr_019039</name>
</gene>
<name>A0AAD3STA5_NEPGR</name>
<reference evidence="4" key="1">
    <citation type="submission" date="2023-05" db="EMBL/GenBank/DDBJ databases">
        <title>Nepenthes gracilis genome sequencing.</title>
        <authorList>
            <person name="Fukushima K."/>
        </authorList>
    </citation>
    <scope>NUCLEOTIDE SEQUENCE</scope>
    <source>
        <strain evidence="4">SING2019-196</strain>
    </source>
</reference>
<dbReference type="FunFam" id="1.25.40.10:FF:000516">
    <property type="entry name" value="Pentatricopeptide repeat-containing protein"/>
    <property type="match status" value="1"/>
</dbReference>
<feature type="repeat" description="PPR" evidence="3">
    <location>
        <begin position="380"/>
        <end position="414"/>
    </location>
</feature>
<dbReference type="GO" id="GO:0003729">
    <property type="term" value="F:mRNA binding"/>
    <property type="evidence" value="ECO:0007669"/>
    <property type="project" value="UniProtKB-ARBA"/>
</dbReference>
<proteinExistence type="inferred from homology"/>
<dbReference type="InterPro" id="IPR011990">
    <property type="entry name" value="TPR-like_helical_dom_sf"/>
</dbReference>
<dbReference type="AlphaFoldDB" id="A0AAD3STA5"/>
<keyword evidence="5" id="KW-1185">Reference proteome</keyword>
<protein>
    <recommendedName>
        <fullName evidence="6">Pentatricopeptide repeat-containing protein</fullName>
    </recommendedName>
</protein>
<dbReference type="PANTHER" id="PTHR45717:SF3">
    <property type="entry name" value="OS04G0544400 PROTEIN"/>
    <property type="match status" value="1"/>
</dbReference>
<evidence type="ECO:0008006" key="6">
    <source>
        <dbReference type="Google" id="ProtNLM"/>
    </source>
</evidence>
<sequence>MALHSSVSPHPHYFCSSLGRSLSLPSASRSFVHIPTTRRLNFSIRCSISQVYNYGSVDYERRPLSKWNHIYRRISLMENPEVGAASVMNQIEKEGKKITKWELCRVVRELRKYKKYQLALEVYEWMNNRIERFRLFNSDIAIQLDLVAKVRGISSAEDYFLRLPDSVKDKRIYGALLNAYVGAKMRDKAEPLMEQMRNKGYAVHPLPFNVMMTLYMKLGEYDIVDSLISEMKQQNIQLDTYSYNIWLSARGSQGSVEGMEEVFEQMKLDTGINPNWTTFSTMATFYIRLGQLREAEQCLKHLETRIVDRDRMPYHYLISLYGSMGNKGEVYRVWNMYKSVFPTIPNLGYYAIISSLLRMGEIQGAEKIYDEWMLAKSTYDPKIGNLLMGWYVKEGLFEKAESLFDQMAEGGGNPGSSTWEILAEGHIRQKRLSDALSCFKEAASAPGSQSWRPKPVNVTAMLELCKRGGNEDSKEALIELLRQLGCSLDETYPSALSRFSGIDDVDASYKLN</sequence>
<evidence type="ECO:0000256" key="3">
    <source>
        <dbReference type="PROSITE-ProRule" id="PRU00708"/>
    </source>
</evidence>
<evidence type="ECO:0000313" key="4">
    <source>
        <dbReference type="EMBL" id="GMH17198.1"/>
    </source>
</evidence>
<evidence type="ECO:0000256" key="1">
    <source>
        <dbReference type="ARBA" id="ARBA00007626"/>
    </source>
</evidence>
<dbReference type="PROSITE" id="PS51375">
    <property type="entry name" value="PPR"/>
    <property type="match status" value="2"/>
</dbReference>
<dbReference type="FunFam" id="1.25.40.10:FF:000253">
    <property type="entry name" value="Pentatricopeptide repeat-containing protein"/>
    <property type="match status" value="1"/>
</dbReference>
<dbReference type="Pfam" id="PF13812">
    <property type="entry name" value="PPR_3"/>
    <property type="match status" value="1"/>
</dbReference>
<comment type="caution">
    <text evidence="4">The sequence shown here is derived from an EMBL/GenBank/DDBJ whole genome shotgun (WGS) entry which is preliminary data.</text>
</comment>
<comment type="similarity">
    <text evidence="1">Belongs to the PPR family. P subfamily.</text>
</comment>
<dbReference type="Proteomes" id="UP001279734">
    <property type="component" value="Unassembled WGS sequence"/>
</dbReference>
<accession>A0AAD3STA5</accession>
<dbReference type="Gene3D" id="1.25.40.10">
    <property type="entry name" value="Tetratricopeptide repeat domain"/>
    <property type="match status" value="3"/>
</dbReference>
<dbReference type="PANTHER" id="PTHR45717">
    <property type="entry name" value="OS12G0527900 PROTEIN"/>
    <property type="match status" value="1"/>
</dbReference>
<dbReference type="GO" id="GO:0005739">
    <property type="term" value="C:mitochondrion"/>
    <property type="evidence" value="ECO:0007669"/>
    <property type="project" value="TreeGrafter"/>
</dbReference>
<keyword evidence="2" id="KW-0677">Repeat</keyword>